<dbReference type="HAMAP" id="MF_00518">
    <property type="entry name" value="Deacylase_Dtd"/>
    <property type="match status" value="1"/>
</dbReference>
<comment type="catalytic activity">
    <reaction evidence="2">
        <text>a D-aminoacyl-tRNA + H2O = a tRNA + a D-alpha-amino acid + H(+)</text>
        <dbReference type="Rhea" id="RHEA:13953"/>
        <dbReference type="Rhea" id="RHEA-COMP:10123"/>
        <dbReference type="Rhea" id="RHEA-COMP:10124"/>
        <dbReference type="ChEBI" id="CHEBI:15377"/>
        <dbReference type="ChEBI" id="CHEBI:15378"/>
        <dbReference type="ChEBI" id="CHEBI:59871"/>
        <dbReference type="ChEBI" id="CHEBI:78442"/>
        <dbReference type="ChEBI" id="CHEBI:79333"/>
        <dbReference type="EC" id="3.1.1.96"/>
    </reaction>
</comment>
<proteinExistence type="inferred from homology"/>
<keyword evidence="2" id="KW-0820">tRNA-binding</keyword>
<evidence type="ECO:0000313" key="4">
    <source>
        <dbReference type="Proteomes" id="UP000822862"/>
    </source>
</evidence>
<dbReference type="Proteomes" id="UP000822862">
    <property type="component" value="Chromosome"/>
</dbReference>
<keyword evidence="2" id="KW-0963">Cytoplasm</keyword>
<keyword evidence="2" id="KW-0694">RNA-binding</keyword>
<dbReference type="NCBIfam" id="TIGR00256">
    <property type="entry name" value="D-aminoacyl-tRNA deacylase"/>
    <property type="match status" value="1"/>
</dbReference>
<keyword evidence="4" id="KW-1185">Reference proteome</keyword>
<name>A0ABX8Z1E5_9BACT</name>
<comment type="function">
    <text evidence="2">An aminoacyl-tRNA editing enzyme that deacylates mischarged D-aminoacyl-tRNAs. Also deacylates mischarged glycyl-tRNA(Ala), protecting cells against glycine mischarging by AlaRS. Acts via tRNA-based rather than protein-based catalysis; rejects L-amino acids rather than detecting D-amino acids in the active site. By recycling D-aminoacyl-tRNA to D-amino acids and free tRNA molecules, this enzyme counteracts the toxicity associated with the formation of D-aminoacyl-tRNA entities in vivo and helps enforce protein L-homochirality.</text>
</comment>
<evidence type="ECO:0000313" key="3">
    <source>
        <dbReference type="EMBL" id="QZA59195.1"/>
    </source>
</evidence>
<protein>
    <recommendedName>
        <fullName evidence="2">D-aminoacyl-tRNA deacylase</fullName>
        <shortName evidence="2">DTD</shortName>
        <ecNumber evidence="2">3.1.1.96</ecNumber>
    </recommendedName>
    <alternativeName>
        <fullName evidence="2">Gly-tRNA(Ala) deacylase</fullName>
        <ecNumber evidence="2">3.1.1.-</ecNumber>
    </alternativeName>
</protein>
<dbReference type="PANTHER" id="PTHR10472">
    <property type="entry name" value="D-TYROSYL-TRNA TYR DEACYLASE"/>
    <property type="match status" value="1"/>
</dbReference>
<dbReference type="Gene3D" id="3.50.80.10">
    <property type="entry name" value="D-tyrosyl-tRNA(Tyr) deacylase"/>
    <property type="match status" value="1"/>
</dbReference>
<dbReference type="GO" id="GO:0051499">
    <property type="term" value="F:D-aminoacyl-tRNA deacylase activity"/>
    <property type="evidence" value="ECO:0007669"/>
    <property type="project" value="UniProtKB-EC"/>
</dbReference>
<dbReference type="EC" id="3.1.1.96" evidence="2"/>
<sequence length="144" mass="16090">MRLVVQRVLKAQVFVNFKQVGAIDQGAVALLGINNQDTHKKVPYLVKKLSQLRIFPNAQGKMDFSLVDLKLELLIISQFTLYADCISGRRPSFLQAACPDVAKSLYEAFIDQMQNLLSVQTGIFGADMKLHLINDGPVTFILDH</sequence>
<organism evidence="3 4">
    <name type="scientific">Candidatus Rhabdochlamydia porcellionis</name>
    <dbReference type="NCBI Taxonomy" id="225148"/>
    <lineage>
        <taxon>Bacteria</taxon>
        <taxon>Pseudomonadati</taxon>
        <taxon>Chlamydiota</taxon>
        <taxon>Chlamydiia</taxon>
        <taxon>Parachlamydiales</taxon>
        <taxon>Candidatus Rhabdochlamydiaceae</taxon>
        <taxon>Candidatus Rhabdochlamydia</taxon>
    </lineage>
</organism>
<comment type="subcellular location">
    <subcellularLocation>
        <location evidence="2">Cytoplasm</location>
    </subcellularLocation>
</comment>
<dbReference type="EMBL" id="CP075585">
    <property type="protein sequence ID" value="QZA59195.1"/>
    <property type="molecule type" value="Genomic_DNA"/>
</dbReference>
<dbReference type="Pfam" id="PF02580">
    <property type="entry name" value="Tyr_Deacylase"/>
    <property type="match status" value="1"/>
</dbReference>
<dbReference type="InterPro" id="IPR023509">
    <property type="entry name" value="DTD-like_sf"/>
</dbReference>
<evidence type="ECO:0000256" key="2">
    <source>
        <dbReference type="HAMAP-Rule" id="MF_00518"/>
    </source>
</evidence>
<dbReference type="EC" id="3.1.1.-" evidence="2"/>
<comment type="similarity">
    <text evidence="1 2">Belongs to the DTD family.</text>
</comment>
<reference evidence="3 4" key="1">
    <citation type="submission" date="2021-05" db="EMBL/GenBank/DDBJ databases">
        <title>Ecology and evolution of chlamydial symbionts of arthropods.</title>
        <authorList>
            <person name="Halter T."/>
            <person name="Sixt B.S."/>
            <person name="Toenshoff E.R."/>
            <person name="Koestlbacher S."/>
            <person name="Schulz F."/>
            <person name="Kostanjsek R."/>
            <person name="Collingro A."/>
            <person name="Hendrickx F."/>
            <person name="Horn M."/>
        </authorList>
    </citation>
    <scope>NUCLEOTIDE SEQUENCE [LARGE SCALE GENOMIC DNA]</scope>
    <source>
        <strain evidence="3 4">15C</strain>
    </source>
</reference>
<comment type="subunit">
    <text evidence="2">Homodimer.</text>
</comment>
<dbReference type="InterPro" id="IPR003732">
    <property type="entry name" value="Daa-tRNA_deacyls_DTD"/>
</dbReference>
<feature type="short sequence motif" description="Gly-cisPro motif, important for rejection of L-amino acids" evidence="2">
    <location>
        <begin position="136"/>
        <end position="137"/>
    </location>
</feature>
<gene>
    <name evidence="2" type="primary">dtd</name>
    <name evidence="3" type="ORF">RHAB15C_0001080</name>
</gene>
<dbReference type="SUPFAM" id="SSF69500">
    <property type="entry name" value="DTD-like"/>
    <property type="match status" value="1"/>
</dbReference>
<evidence type="ECO:0000256" key="1">
    <source>
        <dbReference type="ARBA" id="ARBA00009673"/>
    </source>
</evidence>
<accession>A0ABX8Z1E5</accession>
<keyword evidence="2 3" id="KW-0378">Hydrolase</keyword>
<dbReference type="RefSeq" id="WP_194844719.1">
    <property type="nucleotide sequence ID" value="NZ_CP075585.1"/>
</dbReference>
<comment type="catalytic activity">
    <reaction evidence="2">
        <text>glycyl-tRNA(Ala) + H2O = tRNA(Ala) + glycine + H(+)</text>
        <dbReference type="Rhea" id="RHEA:53744"/>
        <dbReference type="Rhea" id="RHEA-COMP:9657"/>
        <dbReference type="Rhea" id="RHEA-COMP:13640"/>
        <dbReference type="ChEBI" id="CHEBI:15377"/>
        <dbReference type="ChEBI" id="CHEBI:15378"/>
        <dbReference type="ChEBI" id="CHEBI:57305"/>
        <dbReference type="ChEBI" id="CHEBI:78442"/>
        <dbReference type="ChEBI" id="CHEBI:78522"/>
    </reaction>
</comment>
<dbReference type="PANTHER" id="PTHR10472:SF5">
    <property type="entry name" value="D-AMINOACYL-TRNA DEACYLASE 1"/>
    <property type="match status" value="1"/>
</dbReference>
<comment type="domain">
    <text evidence="2">A Gly-cisPro motif from one monomer fits into the active site of the other monomer to allow specific chiral rejection of L-amino acids.</text>
</comment>